<name>A0A1B1NEI6_9MICO</name>
<evidence type="ECO:0000313" key="2">
    <source>
        <dbReference type="EMBL" id="ANS79857.1"/>
    </source>
</evidence>
<dbReference type="KEGG" id="serj:SGUI_2461"/>
<dbReference type="PATRIC" id="fig|1758689.4.peg.2572"/>
<dbReference type="AlphaFoldDB" id="A0A1B1NEI6"/>
<dbReference type="InterPro" id="IPR034660">
    <property type="entry name" value="DinB/YfiT-like"/>
</dbReference>
<accession>A0A1B1NEI6</accession>
<dbReference type="NCBIfam" id="TIGR03083">
    <property type="entry name" value="maleylpyruvate isomerase family mycothiol-dependent enzyme"/>
    <property type="match status" value="1"/>
</dbReference>
<dbReference type="Proteomes" id="UP000092482">
    <property type="component" value="Chromosome"/>
</dbReference>
<dbReference type="GO" id="GO:0046872">
    <property type="term" value="F:metal ion binding"/>
    <property type="evidence" value="ECO:0007669"/>
    <property type="project" value="InterPro"/>
</dbReference>
<feature type="domain" description="Mycothiol-dependent maleylpyruvate isomerase metal-binding" evidence="1">
    <location>
        <begin position="25"/>
        <end position="160"/>
    </location>
</feature>
<dbReference type="RefSeq" id="WP_066640817.1">
    <property type="nucleotide sequence ID" value="NZ_CP014989.1"/>
</dbReference>
<protein>
    <recommendedName>
        <fullName evidence="1">Mycothiol-dependent maleylpyruvate isomerase metal-binding domain-containing protein</fullName>
    </recommendedName>
</protein>
<sequence length="298" mass="32406">MVVHPAPPADVPGFAEAYRQVLLSLVNVCDGLREAEWELPTDCPGWTVRDHVAHVVHVEDYLSGSEHPVVEETIEVGTPEHVRNDLGLWMEQGVRSRAGLTPEQLLAELRSLVEIRTADLYAPDLELESTVRSIREQEARFVDLVRLRLCDIWSHEQDIRAAVDRPGSLDGAGAAQWTAMVLDSVPAVVLRRVSPEPGTVVIVESTGPVTGRGGVRIDVDESGEPVAHELFTGHSAAEEEDDVPVTDPGAESTTTIALSTHALARRTAGRTPTADTAYHAHGDEDLARRVLDALTLTR</sequence>
<dbReference type="InterPro" id="IPR024344">
    <property type="entry name" value="MDMPI_metal-binding"/>
</dbReference>
<organism evidence="2 3">
    <name type="scientific">Serinicoccus hydrothermalis</name>
    <dbReference type="NCBI Taxonomy" id="1758689"/>
    <lineage>
        <taxon>Bacteria</taxon>
        <taxon>Bacillati</taxon>
        <taxon>Actinomycetota</taxon>
        <taxon>Actinomycetes</taxon>
        <taxon>Micrococcales</taxon>
        <taxon>Ornithinimicrobiaceae</taxon>
        <taxon>Serinicoccus</taxon>
    </lineage>
</organism>
<dbReference type="OrthoDB" id="154293at2"/>
<evidence type="ECO:0000313" key="3">
    <source>
        <dbReference type="Proteomes" id="UP000092482"/>
    </source>
</evidence>
<reference evidence="2 3" key="1">
    <citation type="submission" date="2016-03" db="EMBL/GenBank/DDBJ databases">
        <title>Shallow-sea hydrothermal system.</title>
        <authorList>
            <person name="Tang K."/>
        </authorList>
    </citation>
    <scope>NUCLEOTIDE SEQUENCE [LARGE SCALE GENOMIC DNA]</scope>
    <source>
        <strain evidence="2 3">JLT9</strain>
    </source>
</reference>
<gene>
    <name evidence="2" type="ORF">SGUI_2461</name>
</gene>
<proteinExistence type="predicted"/>
<dbReference type="InterPro" id="IPR017517">
    <property type="entry name" value="Maleyloyr_isom"/>
</dbReference>
<keyword evidence="3" id="KW-1185">Reference proteome</keyword>
<dbReference type="EMBL" id="CP014989">
    <property type="protein sequence ID" value="ANS79857.1"/>
    <property type="molecule type" value="Genomic_DNA"/>
</dbReference>
<dbReference type="Pfam" id="PF11716">
    <property type="entry name" value="MDMPI_N"/>
    <property type="match status" value="1"/>
</dbReference>
<dbReference type="SUPFAM" id="SSF109854">
    <property type="entry name" value="DinB/YfiT-like putative metalloenzymes"/>
    <property type="match status" value="1"/>
</dbReference>
<evidence type="ECO:0000259" key="1">
    <source>
        <dbReference type="Pfam" id="PF11716"/>
    </source>
</evidence>
<dbReference type="Gene3D" id="1.20.120.450">
    <property type="entry name" value="dinb family like domain"/>
    <property type="match status" value="1"/>
</dbReference>
<dbReference type="STRING" id="1758689.SGUI_2461"/>